<keyword evidence="8" id="KW-1185">Reference proteome</keyword>
<evidence type="ECO:0000256" key="1">
    <source>
        <dbReference type="ARBA" id="ARBA00022801"/>
    </source>
</evidence>
<dbReference type="Proteomes" id="UP000030185">
    <property type="component" value="Unassembled WGS sequence"/>
</dbReference>
<proteinExistence type="inferred from homology"/>
<dbReference type="GO" id="GO:0004553">
    <property type="term" value="F:hydrolase activity, hydrolyzing O-glycosyl compounds"/>
    <property type="evidence" value="ECO:0007669"/>
    <property type="project" value="InterPro"/>
</dbReference>
<accession>A0A098LHS8</accession>
<comment type="caution">
    <text evidence="7">The sequence shown here is derived from an EMBL/GenBank/DDBJ whole genome shotgun (WGS) entry which is preliminary data.</text>
</comment>
<name>A0A098LHS8_9BACT</name>
<dbReference type="EMBL" id="BBLT01000006">
    <property type="protein sequence ID" value="GAL85977.1"/>
    <property type="molecule type" value="Genomic_DNA"/>
</dbReference>
<reference evidence="7 8" key="1">
    <citation type="submission" date="2014-09" db="EMBL/GenBank/DDBJ databases">
        <title>Sporocytophaga myxococcoides PG-01 genome sequencing.</title>
        <authorList>
            <person name="Liu L."/>
            <person name="Gao P.J."/>
            <person name="Chen G.J."/>
            <person name="Wang L.S."/>
        </authorList>
    </citation>
    <scope>NUCLEOTIDE SEQUENCE [LARGE SCALE GENOMIC DNA]</scope>
    <source>
        <strain evidence="7 8">PG-01</strain>
    </source>
</reference>
<evidence type="ECO:0000259" key="4">
    <source>
        <dbReference type="Pfam" id="PF00150"/>
    </source>
</evidence>
<dbReference type="eggNOG" id="COG3405">
    <property type="taxonomic scope" value="Bacteria"/>
</dbReference>
<protein>
    <submittedName>
        <fullName evidence="7">Mannan endo-1,4-beta-mannosidase</fullName>
    </submittedName>
</protein>
<evidence type="ECO:0000259" key="6">
    <source>
        <dbReference type="Pfam" id="PF19081"/>
    </source>
</evidence>
<organism evidence="7 8">
    <name type="scientific">Sporocytophaga myxococcoides</name>
    <dbReference type="NCBI Taxonomy" id="153721"/>
    <lineage>
        <taxon>Bacteria</taxon>
        <taxon>Pseudomonadati</taxon>
        <taxon>Bacteroidota</taxon>
        <taxon>Cytophagia</taxon>
        <taxon>Cytophagales</taxon>
        <taxon>Cytophagaceae</taxon>
        <taxon>Sporocytophaga</taxon>
    </lineage>
</organism>
<dbReference type="Pfam" id="PF17957">
    <property type="entry name" value="Big_7"/>
    <property type="match status" value="1"/>
</dbReference>
<feature type="domain" description="Secretion system C-terminal sorting" evidence="5">
    <location>
        <begin position="537"/>
        <end position="598"/>
    </location>
</feature>
<dbReference type="Pfam" id="PF19081">
    <property type="entry name" value="Ig_7"/>
    <property type="match status" value="1"/>
</dbReference>
<dbReference type="Gene3D" id="2.60.40.10">
    <property type="entry name" value="Immunoglobulins"/>
    <property type="match status" value="2"/>
</dbReference>
<dbReference type="InterPro" id="IPR017853">
    <property type="entry name" value="GH"/>
</dbReference>
<keyword evidence="1 3" id="KW-0378">Hydrolase</keyword>
<evidence type="ECO:0000256" key="2">
    <source>
        <dbReference type="ARBA" id="ARBA00023295"/>
    </source>
</evidence>
<dbReference type="Gene3D" id="3.20.20.80">
    <property type="entry name" value="Glycosidases"/>
    <property type="match status" value="1"/>
</dbReference>
<evidence type="ECO:0000259" key="5">
    <source>
        <dbReference type="Pfam" id="PF18962"/>
    </source>
</evidence>
<gene>
    <name evidence="7" type="ORF">MYP_3206</name>
</gene>
<dbReference type="NCBIfam" id="TIGR04183">
    <property type="entry name" value="Por_Secre_tail"/>
    <property type="match status" value="1"/>
</dbReference>
<evidence type="ECO:0000313" key="7">
    <source>
        <dbReference type="EMBL" id="GAL85977.1"/>
    </source>
</evidence>
<evidence type="ECO:0000256" key="3">
    <source>
        <dbReference type="RuleBase" id="RU361153"/>
    </source>
</evidence>
<sequence length="602" mass="64496">MNCIKNKIIPMVELHDVTGSTDPARLKAMGDFWAGKASFFNNTNFNGVNIKKHILINLANEWGTWQTANNKNTVWRDAVINAIKPMRDAGITTTIVIDAVGYGQDIDDAYNIRTYAKDIQRVDNGYLGGPNNSTQKANLLFSIHMYCEWRKGGDNIAIVNTIKSSGIPVIVGEFGYQHATDGSCDIDEQAILDICQSGGVGWLAWSQKGNGGGVEYLDLCHDWACTSLSNWGNTVVNGRNGTKTAVECAVFSNTNCTSSCTTPAPVVTASLTYCQNSPSTALTATGTALKWYTEATAGTASTSAPVPSTAVAGISYYYVSQTLNGCEGPRAAIVVNVNPLPAIESYMSVNGSAWKAQGEATLCEGGSLGIGPHPYDVSTGWSWTGPGGFTSSLREITFTDIKPAQSGTYNVSYTDANSCRSSLSIPVTVQAKPTIIFTLPSDNSVITTNPADIDIEVSVTGNNINNVQFLNGTTLLGQDASAPYRFIWINVANGSYSITARATDANNCNNSETVSFTVNNVITSLEEGGYSNKSICYPNPFHHRFTISPGAEIEFAIMDVMGNVKEQGIASSKVQVGESLIPGIYFLKIINSEENMIKIIKE</sequence>
<dbReference type="SUPFAM" id="SSF51445">
    <property type="entry name" value="(Trans)glycosidases"/>
    <property type="match status" value="1"/>
</dbReference>
<dbReference type="InterPro" id="IPR026444">
    <property type="entry name" value="Secre_tail"/>
</dbReference>
<dbReference type="GO" id="GO:0000272">
    <property type="term" value="P:polysaccharide catabolic process"/>
    <property type="evidence" value="ECO:0007669"/>
    <property type="project" value="InterPro"/>
</dbReference>
<dbReference type="InterPro" id="IPR013783">
    <property type="entry name" value="Ig-like_fold"/>
</dbReference>
<dbReference type="AlphaFoldDB" id="A0A098LHS8"/>
<dbReference type="STRING" id="153721.MYP_3206"/>
<dbReference type="eggNOG" id="COG2730">
    <property type="taxonomic scope" value="Bacteria"/>
</dbReference>
<evidence type="ECO:0000313" key="8">
    <source>
        <dbReference type="Proteomes" id="UP000030185"/>
    </source>
</evidence>
<feature type="domain" description="Glycoside hydrolase family 5" evidence="4">
    <location>
        <begin position="29"/>
        <end position="210"/>
    </location>
</feature>
<comment type="similarity">
    <text evidence="3">Belongs to the glycosyl hydrolase 5 (cellulase A) family.</text>
</comment>
<dbReference type="CDD" id="cd00146">
    <property type="entry name" value="PKD"/>
    <property type="match status" value="1"/>
</dbReference>
<dbReference type="InterPro" id="IPR044023">
    <property type="entry name" value="Ig_7"/>
</dbReference>
<feature type="domain" description="Ig-like" evidence="6">
    <location>
        <begin position="264"/>
        <end position="339"/>
    </location>
</feature>
<dbReference type="Pfam" id="PF18962">
    <property type="entry name" value="Por_Secre_tail"/>
    <property type="match status" value="1"/>
</dbReference>
<dbReference type="InterPro" id="IPR001547">
    <property type="entry name" value="Glyco_hydro_5"/>
</dbReference>
<keyword evidence="2 3" id="KW-0326">Glycosidase</keyword>
<dbReference type="Pfam" id="PF00150">
    <property type="entry name" value="Cellulase"/>
    <property type="match status" value="1"/>
</dbReference>